<name>A0A6A5ZN03_9PLEO</name>
<keyword evidence="3" id="KW-1185">Reference proteome</keyword>
<evidence type="ECO:0000256" key="1">
    <source>
        <dbReference type="SAM" id="MobiDB-lite"/>
    </source>
</evidence>
<feature type="region of interest" description="Disordered" evidence="1">
    <location>
        <begin position="120"/>
        <end position="146"/>
    </location>
</feature>
<feature type="compositionally biased region" description="Polar residues" evidence="1">
    <location>
        <begin position="121"/>
        <end position="130"/>
    </location>
</feature>
<protein>
    <submittedName>
        <fullName evidence="2">Uncharacterized protein</fullName>
    </submittedName>
</protein>
<dbReference type="AlphaFoldDB" id="A0A6A5ZN03"/>
<dbReference type="PANTHER" id="PTHR40625">
    <property type="entry name" value="GTP-BINDING PROTEIN ESDC-RELATED"/>
    <property type="match status" value="1"/>
</dbReference>
<feature type="compositionally biased region" description="Low complexity" evidence="1">
    <location>
        <begin position="489"/>
        <end position="501"/>
    </location>
</feature>
<dbReference type="PANTHER" id="PTHR40625:SF1">
    <property type="entry name" value="AMP-ACTIVATED PROTEIN KINASE GLYCOGEN-BINDING DOMAIN-CONTAINING PROTEIN"/>
    <property type="match status" value="1"/>
</dbReference>
<accession>A0A6A5ZN03</accession>
<dbReference type="EMBL" id="ML977314">
    <property type="protein sequence ID" value="KAF2120253.1"/>
    <property type="molecule type" value="Genomic_DNA"/>
</dbReference>
<feature type="region of interest" description="Disordered" evidence="1">
    <location>
        <begin position="299"/>
        <end position="333"/>
    </location>
</feature>
<evidence type="ECO:0000313" key="3">
    <source>
        <dbReference type="Proteomes" id="UP000799770"/>
    </source>
</evidence>
<proteinExistence type="predicted"/>
<feature type="compositionally biased region" description="Polar residues" evidence="1">
    <location>
        <begin position="309"/>
        <end position="329"/>
    </location>
</feature>
<dbReference type="Proteomes" id="UP000799770">
    <property type="component" value="Unassembled WGS sequence"/>
</dbReference>
<reference evidence="2" key="1">
    <citation type="journal article" date="2020" name="Stud. Mycol.">
        <title>101 Dothideomycetes genomes: a test case for predicting lifestyles and emergence of pathogens.</title>
        <authorList>
            <person name="Haridas S."/>
            <person name="Albert R."/>
            <person name="Binder M."/>
            <person name="Bloem J."/>
            <person name="Labutti K."/>
            <person name="Salamov A."/>
            <person name="Andreopoulos B."/>
            <person name="Baker S."/>
            <person name="Barry K."/>
            <person name="Bills G."/>
            <person name="Bluhm B."/>
            <person name="Cannon C."/>
            <person name="Castanera R."/>
            <person name="Culley D."/>
            <person name="Daum C."/>
            <person name="Ezra D."/>
            <person name="Gonzalez J."/>
            <person name="Henrissat B."/>
            <person name="Kuo A."/>
            <person name="Liang C."/>
            <person name="Lipzen A."/>
            <person name="Lutzoni F."/>
            <person name="Magnuson J."/>
            <person name="Mondo S."/>
            <person name="Nolan M."/>
            <person name="Ohm R."/>
            <person name="Pangilinan J."/>
            <person name="Park H.-J."/>
            <person name="Ramirez L."/>
            <person name="Alfaro M."/>
            <person name="Sun H."/>
            <person name="Tritt A."/>
            <person name="Yoshinaga Y."/>
            <person name="Zwiers L.-H."/>
            <person name="Turgeon B."/>
            <person name="Goodwin S."/>
            <person name="Spatafora J."/>
            <person name="Crous P."/>
            <person name="Grigoriev I."/>
        </authorList>
    </citation>
    <scope>NUCLEOTIDE SEQUENCE</scope>
    <source>
        <strain evidence="2">CBS 627.86</strain>
    </source>
</reference>
<feature type="region of interest" description="Disordered" evidence="1">
    <location>
        <begin position="165"/>
        <end position="195"/>
    </location>
</feature>
<feature type="region of interest" description="Disordered" evidence="1">
    <location>
        <begin position="376"/>
        <end position="408"/>
    </location>
</feature>
<feature type="region of interest" description="Disordered" evidence="1">
    <location>
        <begin position="480"/>
        <end position="501"/>
    </location>
</feature>
<organism evidence="2 3">
    <name type="scientific">Lophiotrema nucula</name>
    <dbReference type="NCBI Taxonomy" id="690887"/>
    <lineage>
        <taxon>Eukaryota</taxon>
        <taxon>Fungi</taxon>
        <taxon>Dikarya</taxon>
        <taxon>Ascomycota</taxon>
        <taxon>Pezizomycotina</taxon>
        <taxon>Dothideomycetes</taxon>
        <taxon>Pleosporomycetidae</taxon>
        <taxon>Pleosporales</taxon>
        <taxon>Lophiotremataceae</taxon>
        <taxon>Lophiotrema</taxon>
    </lineage>
</organism>
<sequence>MDPTTLVTFLFDCPIAARTVDLLGSWDNFSKPYPLKLDKRRSLRTWSGCYTFDNIICDGDLINLGDKRSGALMMGGTYWYYYKVNNDEEHHNPSQPSTTICPLLPGQRLNVLEIPMESTDRSSSGAFTRNPNDKFLTPVPPNPLPSPRLGDLCREAYKVPMQPMRSPRFATYPSPSRSRSPSFERHARSASTSLDPGATGILSDFRILKEKLAKSTRSASSTRIRSKEWRNGLEIGAPTLVSSTAEDMNLVSLRSARSPKTSSSLVTENLRSFSPLRSNPVDPIRDFDFGFSQASDGEQVLRRRPSSHMGASTTTEPISQNGRARANSSETRRTREYFYPNQPWISSPPLHGITSWEQVNEEDVRTTRIIHGVEALSVHGTSSLHSPAPAPERPTSRHGGTPGLRESPLEKELPALPRYLVPAPLFACNGSVSSMLLENSDEEVDEDDIEIHLPEQRQIKSHFSVWSTVSTTFSMPASEEDAMHSPTFSSLTSNTSEPSSPQKWIEEAGVAEEGESVLKLPSFGPGLFQLDIQYSDAGPRRQAACYGLAGFQGYDLPEVATSQSTITKISSSTEPSINSQHRATSTSQLEQLMSDFGYLGDSVI</sequence>
<gene>
    <name evidence="2" type="ORF">BDV96DRAFT_321974</name>
</gene>
<evidence type="ECO:0000313" key="2">
    <source>
        <dbReference type="EMBL" id="KAF2120253.1"/>
    </source>
</evidence>
<dbReference type="OrthoDB" id="5422351at2759"/>